<protein>
    <recommendedName>
        <fullName evidence="3">SnoaL-like domain-containing protein</fullName>
    </recommendedName>
</protein>
<dbReference type="Proteomes" id="UP001596990">
    <property type="component" value="Unassembled WGS sequence"/>
</dbReference>
<dbReference type="RefSeq" id="WP_386059740.1">
    <property type="nucleotide sequence ID" value="NZ_JBHTKL010000005.1"/>
</dbReference>
<evidence type="ECO:0000313" key="2">
    <source>
        <dbReference type="Proteomes" id="UP001596990"/>
    </source>
</evidence>
<evidence type="ECO:0000313" key="1">
    <source>
        <dbReference type="EMBL" id="MFD1019596.1"/>
    </source>
</evidence>
<gene>
    <name evidence="1" type="ORF">ACFQ2J_10470</name>
</gene>
<reference evidence="2" key="1">
    <citation type="journal article" date="2019" name="Int. J. Syst. Evol. Microbiol.">
        <title>The Global Catalogue of Microorganisms (GCM) 10K type strain sequencing project: providing services to taxonomists for standard genome sequencing and annotation.</title>
        <authorList>
            <consortium name="The Broad Institute Genomics Platform"/>
            <consortium name="The Broad Institute Genome Sequencing Center for Infectious Disease"/>
            <person name="Wu L."/>
            <person name="Ma J."/>
        </authorList>
    </citation>
    <scope>NUCLEOTIDE SEQUENCE [LARGE SCALE GENOMIC DNA]</scope>
    <source>
        <strain evidence="2">CCUG 56607</strain>
    </source>
</reference>
<sequence length="167" mass="19453">MTAMFLLTGGCAENSNEESVSEQNIRTFLQSMLNGPDEEFIEAMNFQDKDFEMAAKRYAEYKIEHFKPYLSDRFFENFVGKSLMATEFLRMAHPEYKLEVEEIELEVRDEEKNSYNFTVKVTYTNIESNESDTVDFRGIADANDEGKITGVHYYNSEELYEALNYGI</sequence>
<evidence type="ECO:0008006" key="3">
    <source>
        <dbReference type="Google" id="ProtNLM"/>
    </source>
</evidence>
<comment type="caution">
    <text evidence="1">The sequence shown here is derived from an EMBL/GenBank/DDBJ whole genome shotgun (WGS) entry which is preliminary data.</text>
</comment>
<name>A0ABW3L2J4_9BACI</name>
<organism evidence="1 2">
    <name type="scientific">Thalassobacillus hwangdonensis</name>
    <dbReference type="NCBI Taxonomy" id="546108"/>
    <lineage>
        <taxon>Bacteria</taxon>
        <taxon>Bacillati</taxon>
        <taxon>Bacillota</taxon>
        <taxon>Bacilli</taxon>
        <taxon>Bacillales</taxon>
        <taxon>Bacillaceae</taxon>
        <taxon>Thalassobacillus</taxon>
    </lineage>
</organism>
<keyword evidence="2" id="KW-1185">Reference proteome</keyword>
<accession>A0ABW3L2J4</accession>
<proteinExistence type="predicted"/>
<dbReference type="EMBL" id="JBHTKL010000005">
    <property type="protein sequence ID" value="MFD1019596.1"/>
    <property type="molecule type" value="Genomic_DNA"/>
</dbReference>